<dbReference type="RefSeq" id="WP_260791151.1">
    <property type="nucleotide sequence ID" value="NZ_CP093313.1"/>
</dbReference>
<proteinExistence type="predicted"/>
<sequence length="66" mass="7467">MQSLTQTVPTAHPSVPVRLVLESFDSGEECSFQHWMNVWKLVDEGDEESEIAETQLLPEPEPAAWN</sequence>
<accession>A0A9J7BHU3</accession>
<dbReference type="AlphaFoldDB" id="A0A9J7BHU3"/>
<name>A0A9J7BHU3_9BACT</name>
<evidence type="ECO:0000313" key="2">
    <source>
        <dbReference type="EMBL" id="UWZ82081.1"/>
    </source>
</evidence>
<organism evidence="2 3">
    <name type="scientific">Occallatibacter riparius</name>
    <dbReference type="NCBI Taxonomy" id="1002689"/>
    <lineage>
        <taxon>Bacteria</taxon>
        <taxon>Pseudomonadati</taxon>
        <taxon>Acidobacteriota</taxon>
        <taxon>Terriglobia</taxon>
        <taxon>Terriglobales</taxon>
        <taxon>Acidobacteriaceae</taxon>
        <taxon>Occallatibacter</taxon>
    </lineage>
</organism>
<dbReference type="KEGG" id="orp:MOP44_16040"/>
<feature type="region of interest" description="Disordered" evidence="1">
    <location>
        <begin position="46"/>
        <end position="66"/>
    </location>
</feature>
<evidence type="ECO:0000256" key="1">
    <source>
        <dbReference type="SAM" id="MobiDB-lite"/>
    </source>
</evidence>
<dbReference type="Proteomes" id="UP001059380">
    <property type="component" value="Chromosome"/>
</dbReference>
<gene>
    <name evidence="2" type="ORF">MOP44_16040</name>
</gene>
<protein>
    <submittedName>
        <fullName evidence="2">Uncharacterized protein</fullName>
    </submittedName>
</protein>
<keyword evidence="3" id="KW-1185">Reference proteome</keyword>
<evidence type="ECO:0000313" key="3">
    <source>
        <dbReference type="Proteomes" id="UP001059380"/>
    </source>
</evidence>
<dbReference type="EMBL" id="CP093313">
    <property type="protein sequence ID" value="UWZ82081.1"/>
    <property type="molecule type" value="Genomic_DNA"/>
</dbReference>
<reference evidence="2" key="1">
    <citation type="submission" date="2021-04" db="EMBL/GenBank/DDBJ databases">
        <title>Phylogenetic analysis of Acidobacteriaceae.</title>
        <authorList>
            <person name="Qiu L."/>
            <person name="Zhang Q."/>
        </authorList>
    </citation>
    <scope>NUCLEOTIDE SEQUENCE</scope>
    <source>
        <strain evidence="2">DSM 25168</strain>
    </source>
</reference>